<dbReference type="Gene3D" id="2.60.40.150">
    <property type="entry name" value="C2 domain"/>
    <property type="match status" value="1"/>
</dbReference>
<dbReference type="OrthoDB" id="434969at2759"/>
<reference evidence="4" key="1">
    <citation type="submission" date="2021-02" db="EMBL/GenBank/DDBJ databases">
        <authorList>
            <person name="Dougan E. K."/>
            <person name="Rhodes N."/>
            <person name="Thang M."/>
            <person name="Chan C."/>
        </authorList>
    </citation>
    <scope>NUCLEOTIDE SEQUENCE</scope>
</reference>
<feature type="domain" description="C2" evidence="3">
    <location>
        <begin position="227"/>
        <end position="269"/>
    </location>
</feature>
<dbReference type="Proteomes" id="UP000604046">
    <property type="component" value="Unassembled WGS sequence"/>
</dbReference>
<proteinExistence type="predicted"/>
<organism evidence="4 5">
    <name type="scientific">Symbiodinium natans</name>
    <dbReference type="NCBI Taxonomy" id="878477"/>
    <lineage>
        <taxon>Eukaryota</taxon>
        <taxon>Sar</taxon>
        <taxon>Alveolata</taxon>
        <taxon>Dinophyceae</taxon>
        <taxon>Suessiales</taxon>
        <taxon>Symbiodiniaceae</taxon>
        <taxon>Symbiodinium</taxon>
    </lineage>
</organism>
<protein>
    <submittedName>
        <fullName evidence="4">Nedd4l protein</fullName>
    </submittedName>
</protein>
<dbReference type="InterPro" id="IPR035892">
    <property type="entry name" value="C2_domain_sf"/>
</dbReference>
<feature type="region of interest" description="Disordered" evidence="2">
    <location>
        <begin position="1"/>
        <end position="25"/>
    </location>
</feature>
<dbReference type="CDD" id="cd00030">
    <property type="entry name" value="C2"/>
    <property type="match status" value="1"/>
</dbReference>
<keyword evidence="5" id="KW-1185">Reference proteome</keyword>
<evidence type="ECO:0000313" key="5">
    <source>
        <dbReference type="Proteomes" id="UP000604046"/>
    </source>
</evidence>
<dbReference type="Pfam" id="PF00168">
    <property type="entry name" value="C2"/>
    <property type="match status" value="1"/>
</dbReference>
<comment type="caution">
    <text evidence="4">The sequence shown here is derived from an EMBL/GenBank/DDBJ whole genome shotgun (WGS) entry which is preliminary data.</text>
</comment>
<dbReference type="EMBL" id="CAJNDS010002490">
    <property type="protein sequence ID" value="CAE7496208.1"/>
    <property type="molecule type" value="Genomic_DNA"/>
</dbReference>
<name>A0A812SV76_9DINO</name>
<dbReference type="SUPFAM" id="SSF49562">
    <property type="entry name" value="C2 domain (Calcium/lipid-binding domain, CaLB)"/>
    <property type="match status" value="1"/>
</dbReference>
<feature type="compositionally biased region" description="Basic and acidic residues" evidence="2">
    <location>
        <begin position="12"/>
        <end position="25"/>
    </location>
</feature>
<dbReference type="InterPro" id="IPR000008">
    <property type="entry name" value="C2_dom"/>
</dbReference>
<evidence type="ECO:0000256" key="1">
    <source>
        <dbReference type="SAM" id="Coils"/>
    </source>
</evidence>
<evidence type="ECO:0000256" key="2">
    <source>
        <dbReference type="SAM" id="MobiDB-lite"/>
    </source>
</evidence>
<evidence type="ECO:0000259" key="3">
    <source>
        <dbReference type="Pfam" id="PF00168"/>
    </source>
</evidence>
<dbReference type="AlphaFoldDB" id="A0A812SV76"/>
<feature type="coiled-coil region" evidence="1">
    <location>
        <begin position="177"/>
        <end position="204"/>
    </location>
</feature>
<gene>
    <name evidence="4" type="primary">Nedd4l</name>
    <name evidence="4" type="ORF">SNAT2548_LOCUS27793</name>
</gene>
<keyword evidence="1" id="KW-0175">Coiled coil</keyword>
<accession>A0A812SV76</accession>
<sequence>MVLKTVGPSVGSDDHSRGSSDDAHNVSKLSTLDELTPLFLAWYSAEMAYMNASPLSGSEDPFKASIGMQPLTGSCGEARRAASHLLAMPCALRGWTHDPRQSTSSSSMKFHDSRIDKSALDKIEHKDRILRFLLDVHARKRPHRKRTEALLSLLLEVDSWQKAFAEDQDLEAAIAQFRRAEEGNQAQELTAEEEEEAQEDLRSLSTLWRDDVEEKLAAAAARGSIGVLLVRVVAAYNLINADWFSLSDPYVKVKVGRQKQTTAVVDDCLEAWL</sequence>
<evidence type="ECO:0000313" key="4">
    <source>
        <dbReference type="EMBL" id="CAE7496208.1"/>
    </source>
</evidence>